<sequence length="305" mass="34583">MMATPPFRSTTTATTVTKCNRRAGQQRFEGGLSAPFFMDSPNQRGYADNFLFTLRFRLMPYRKYFKTDQRLLLRPISGEQNTDRVETLTAFIVHARGDSCDLRLPYENRPGEEFPFTPGMEVELSGEALGLGVRITGRFERYLDPEQLRISIDPTLEVFQRRNHPRRDVRVGLRYTRGHGTLRTFRRQWEKNVRILAGSTDLKKLGGFPRCQVNLSQGGLRFTIRPPVQVADLCMILLELEPQTPPVCALAEVVWNSDPGEEPNQPGLEVGMQFIDILKSDQKRIADFMSHAAGQAPSPAETSGH</sequence>
<evidence type="ECO:0000259" key="1">
    <source>
        <dbReference type="Pfam" id="PF07238"/>
    </source>
</evidence>
<proteinExistence type="predicted"/>
<evidence type="ECO:0000313" key="2">
    <source>
        <dbReference type="EMBL" id="PNU20582.1"/>
    </source>
</evidence>
<evidence type="ECO:0000313" key="3">
    <source>
        <dbReference type="Proteomes" id="UP000236340"/>
    </source>
</evidence>
<dbReference type="InterPro" id="IPR009875">
    <property type="entry name" value="PilZ_domain"/>
</dbReference>
<dbReference type="EMBL" id="PPFX01000011">
    <property type="protein sequence ID" value="PNU20582.1"/>
    <property type="molecule type" value="Genomic_DNA"/>
</dbReference>
<dbReference type="Proteomes" id="UP000236340">
    <property type="component" value="Unassembled WGS sequence"/>
</dbReference>
<dbReference type="Pfam" id="PF07238">
    <property type="entry name" value="PilZ"/>
    <property type="match status" value="1"/>
</dbReference>
<comment type="caution">
    <text evidence="2">The sequence shown here is derived from an EMBL/GenBank/DDBJ whole genome shotgun (WGS) entry which is preliminary data.</text>
</comment>
<feature type="domain" description="PilZ" evidence="1">
    <location>
        <begin position="191"/>
        <end position="289"/>
    </location>
</feature>
<dbReference type="GO" id="GO:0035438">
    <property type="term" value="F:cyclic-di-GMP binding"/>
    <property type="evidence" value="ECO:0007669"/>
    <property type="project" value="InterPro"/>
</dbReference>
<dbReference type="AlphaFoldDB" id="A0A2K2HB99"/>
<organism evidence="2 3">
    <name type="scientific">Geothermobacter hydrogeniphilus</name>
    <dbReference type="NCBI Taxonomy" id="1969733"/>
    <lineage>
        <taxon>Bacteria</taxon>
        <taxon>Pseudomonadati</taxon>
        <taxon>Thermodesulfobacteriota</taxon>
        <taxon>Desulfuromonadia</taxon>
        <taxon>Desulfuromonadales</taxon>
        <taxon>Geothermobacteraceae</taxon>
        <taxon>Geothermobacter</taxon>
    </lineage>
</organism>
<reference evidence="2 3" key="1">
    <citation type="journal article" date="2018" name="Genome Announc.">
        <title>Genome Sequence of Geothermobacter sp. HR-1 Iron Reducer from the Loihi Seamount.</title>
        <authorList>
            <person name="Smith H."/>
            <person name="Abuyen K."/>
            <person name="Tremblay J."/>
            <person name="Savalia P."/>
            <person name="Perez-Rodriguez I."/>
            <person name="Emerson D."/>
            <person name="Tully B."/>
            <person name="Amend J."/>
        </authorList>
    </citation>
    <scope>NUCLEOTIDE SEQUENCE [LARGE SCALE GENOMIC DNA]</scope>
    <source>
        <strain evidence="2 3">HR-1</strain>
    </source>
</reference>
<name>A0A2K2HB99_9BACT</name>
<accession>A0A2K2HB99</accession>
<gene>
    <name evidence="2" type="ORF">C2E25_06815</name>
</gene>
<protein>
    <recommendedName>
        <fullName evidence="1">PilZ domain-containing protein</fullName>
    </recommendedName>
</protein>
<dbReference type="Gene3D" id="2.40.10.220">
    <property type="entry name" value="predicted glycosyltransferase like domains"/>
    <property type="match status" value="1"/>
</dbReference>